<evidence type="ECO:0000256" key="8">
    <source>
        <dbReference type="ARBA" id="ARBA00023136"/>
    </source>
</evidence>
<dbReference type="Pfam" id="PF02537">
    <property type="entry name" value="CRCB"/>
    <property type="match status" value="1"/>
</dbReference>
<feature type="transmembrane region" description="Helical" evidence="12">
    <location>
        <begin position="6"/>
        <end position="25"/>
    </location>
</feature>
<dbReference type="HAMAP" id="MF_00454">
    <property type="entry name" value="FluC"/>
    <property type="match status" value="1"/>
</dbReference>
<dbReference type="GO" id="GO:0140114">
    <property type="term" value="P:cellular detoxification of fluoride"/>
    <property type="evidence" value="ECO:0007669"/>
    <property type="project" value="UniProtKB-UniRule"/>
</dbReference>
<evidence type="ECO:0000256" key="1">
    <source>
        <dbReference type="ARBA" id="ARBA00004651"/>
    </source>
</evidence>
<dbReference type="EMBL" id="JYLF01000008">
    <property type="protein sequence ID" value="KMN12530.1"/>
    <property type="molecule type" value="Genomic_DNA"/>
</dbReference>
<keyword evidence="4 12" id="KW-0812">Transmembrane</keyword>
<proteinExistence type="inferred from homology"/>
<evidence type="ECO:0000256" key="7">
    <source>
        <dbReference type="ARBA" id="ARBA00023065"/>
    </source>
</evidence>
<keyword evidence="2 12" id="KW-1003">Cell membrane</keyword>
<evidence type="ECO:0000256" key="6">
    <source>
        <dbReference type="ARBA" id="ARBA00023053"/>
    </source>
</evidence>
<evidence type="ECO:0000256" key="3">
    <source>
        <dbReference type="ARBA" id="ARBA00022519"/>
    </source>
</evidence>
<dbReference type="AlphaFoldDB" id="A0A0J6J1C4"/>
<comment type="catalytic activity">
    <reaction evidence="11">
        <text>fluoride(in) = fluoride(out)</text>
        <dbReference type="Rhea" id="RHEA:76159"/>
        <dbReference type="ChEBI" id="CHEBI:17051"/>
    </reaction>
    <physiologicalReaction direction="left-to-right" evidence="11">
        <dbReference type="Rhea" id="RHEA:76160"/>
    </physiologicalReaction>
</comment>
<accession>A0A0J6J1C4</accession>
<evidence type="ECO:0000256" key="4">
    <source>
        <dbReference type="ARBA" id="ARBA00022692"/>
    </source>
</evidence>
<comment type="function">
    <text evidence="12">Fluoride-specific ion channel. Important for reducing fluoride concentration in the cell, thus reducing its toxicity.</text>
</comment>
<dbReference type="OrthoDB" id="9806299at2"/>
<evidence type="ECO:0000256" key="9">
    <source>
        <dbReference type="ARBA" id="ARBA00023303"/>
    </source>
</evidence>
<keyword evidence="8 12" id="KW-0472">Membrane</keyword>
<keyword evidence="7 12" id="KW-0406">Ion transport</keyword>
<reference evidence="13 14" key="1">
    <citation type="submission" date="2015-02" db="EMBL/GenBank/DDBJ databases">
        <title>Pseudomonas helleri sp. nov. and Pseudomonas weihenstephanensis sp. nov., isolated from raw cows milk.</title>
        <authorList>
            <person name="von Neubeck M."/>
            <person name="Huptas C."/>
            <person name="Wenning M."/>
            <person name="Scherer S."/>
        </authorList>
    </citation>
    <scope>NUCLEOTIDE SEQUENCE [LARGE SCALE GENOMIC DNA]</scope>
    <source>
        <strain evidence="13 14">DSM 29166</strain>
    </source>
</reference>
<comment type="subcellular location">
    <subcellularLocation>
        <location evidence="1 12">Cell membrane</location>
        <topology evidence="1 12">Multi-pass membrane protein</topology>
    </subcellularLocation>
</comment>
<feature type="transmembrane region" description="Helical" evidence="12">
    <location>
        <begin position="107"/>
        <end position="131"/>
    </location>
</feature>
<dbReference type="STRING" id="1608994.TU86_18155"/>
<evidence type="ECO:0000256" key="2">
    <source>
        <dbReference type="ARBA" id="ARBA00022475"/>
    </source>
</evidence>
<organism evidence="13 14">
    <name type="scientific">Pseudomonas weihenstephanensis</name>
    <dbReference type="NCBI Taxonomy" id="1608994"/>
    <lineage>
        <taxon>Bacteria</taxon>
        <taxon>Pseudomonadati</taxon>
        <taxon>Pseudomonadota</taxon>
        <taxon>Gammaproteobacteria</taxon>
        <taxon>Pseudomonadales</taxon>
        <taxon>Pseudomonadaceae</taxon>
        <taxon>Pseudomonas</taxon>
    </lineage>
</organism>
<feature type="transmembrane region" description="Helical" evidence="12">
    <location>
        <begin position="74"/>
        <end position="95"/>
    </location>
</feature>
<keyword evidence="3" id="KW-0997">Cell inner membrane</keyword>
<evidence type="ECO:0000256" key="5">
    <source>
        <dbReference type="ARBA" id="ARBA00022989"/>
    </source>
</evidence>
<dbReference type="PANTHER" id="PTHR28259">
    <property type="entry name" value="FLUORIDE EXPORT PROTEIN 1-RELATED"/>
    <property type="match status" value="1"/>
</dbReference>
<dbReference type="PANTHER" id="PTHR28259:SF1">
    <property type="entry name" value="FLUORIDE EXPORT PROTEIN 1-RELATED"/>
    <property type="match status" value="1"/>
</dbReference>
<dbReference type="GO" id="GO:0005886">
    <property type="term" value="C:plasma membrane"/>
    <property type="evidence" value="ECO:0007669"/>
    <property type="project" value="UniProtKB-SubCell"/>
</dbReference>
<keyword evidence="6" id="KW-0915">Sodium</keyword>
<name>A0A0J6J1C4_9PSED</name>
<dbReference type="GO" id="GO:0062054">
    <property type="term" value="F:fluoride channel activity"/>
    <property type="evidence" value="ECO:0007669"/>
    <property type="project" value="UniProtKB-UniRule"/>
</dbReference>
<evidence type="ECO:0000256" key="11">
    <source>
        <dbReference type="ARBA" id="ARBA00035585"/>
    </source>
</evidence>
<keyword evidence="12" id="KW-0813">Transport</keyword>
<dbReference type="RefSeq" id="WP_048365690.1">
    <property type="nucleotide sequence ID" value="NZ_JAAEBV010000001.1"/>
</dbReference>
<dbReference type="PATRIC" id="fig|1608994.3.peg.4334"/>
<accession>A0A0J6ID55</accession>
<evidence type="ECO:0000313" key="14">
    <source>
        <dbReference type="Proteomes" id="UP000036325"/>
    </source>
</evidence>
<comment type="caution">
    <text evidence="13">The sequence shown here is derived from an EMBL/GenBank/DDBJ whole genome shotgun (WGS) entry which is preliminary data.</text>
</comment>
<keyword evidence="9 12" id="KW-0407">Ion channel</keyword>
<feature type="transmembrane region" description="Helical" evidence="12">
    <location>
        <begin position="37"/>
        <end position="62"/>
    </location>
</feature>
<comment type="caution">
    <text evidence="12">Lacks conserved residue(s) required for the propagation of feature annotation.</text>
</comment>
<protein>
    <recommendedName>
        <fullName evidence="12">Fluoride-specific ion channel FluC</fullName>
    </recommendedName>
</protein>
<evidence type="ECO:0000256" key="12">
    <source>
        <dbReference type="HAMAP-Rule" id="MF_00454"/>
    </source>
</evidence>
<evidence type="ECO:0000313" key="13">
    <source>
        <dbReference type="EMBL" id="KMN12530.1"/>
    </source>
</evidence>
<dbReference type="InterPro" id="IPR003691">
    <property type="entry name" value="FluC"/>
</dbReference>
<evidence type="ECO:0000256" key="10">
    <source>
        <dbReference type="ARBA" id="ARBA00035120"/>
    </source>
</evidence>
<gene>
    <name evidence="12" type="primary">fluC</name>
    <name evidence="12" type="synonym">crcB</name>
    <name evidence="13" type="ORF">TU86_18155</name>
</gene>
<sequence>MTALDVFWVGLGGGLGTLLRGWIGLRDARRYKGDLPLGTFLINVSGAFVIGYLLVSVLLGVATSLFKSKRINQYVHVMVGTGIMDGLSTFSSFVFGAVQMMNDPAQVFVSVCYRVASLVAGFVAVALGLIAGAKWPAPRATDTAQ</sequence>
<comment type="similarity">
    <text evidence="10 12">Belongs to the fluoride channel Fluc/FEX (TC 1.A.43) family.</text>
</comment>
<dbReference type="Proteomes" id="UP000036325">
    <property type="component" value="Unassembled WGS sequence"/>
</dbReference>
<keyword evidence="5 12" id="KW-1133">Transmembrane helix</keyword>